<comment type="similarity">
    <text evidence="2">Belongs to the MIF family.</text>
</comment>
<dbReference type="AlphaFoldDB" id="A0AAV2Z4N3"/>
<gene>
    <name evidence="13" type="ORF">N0F65_006198</name>
</gene>
<comment type="caution">
    <text evidence="13">The sequence shown here is derived from an EMBL/GenBank/DDBJ whole genome shotgun (WGS) entry which is preliminary data.</text>
</comment>
<keyword evidence="14" id="KW-1185">Reference proteome</keyword>
<evidence type="ECO:0000313" key="14">
    <source>
        <dbReference type="Proteomes" id="UP001146120"/>
    </source>
</evidence>
<dbReference type="SUPFAM" id="SSF55331">
    <property type="entry name" value="Tautomerase/MIF"/>
    <property type="match status" value="3"/>
</dbReference>
<evidence type="ECO:0000256" key="6">
    <source>
        <dbReference type="ARBA" id="ARBA00036735"/>
    </source>
</evidence>
<comment type="catalytic activity">
    <reaction evidence="7">
        <text>L-dopachrome = 5,6-dihydroxyindole-2-carboxylate</text>
        <dbReference type="Rhea" id="RHEA:13041"/>
        <dbReference type="ChEBI" id="CHEBI:16875"/>
        <dbReference type="ChEBI" id="CHEBI:57509"/>
        <dbReference type="EC" id="5.3.3.12"/>
    </reaction>
</comment>
<dbReference type="GO" id="GO:0005125">
    <property type="term" value="F:cytokine activity"/>
    <property type="evidence" value="ECO:0007669"/>
    <property type="project" value="UniProtKB-KW"/>
</dbReference>
<dbReference type="InterPro" id="IPR001398">
    <property type="entry name" value="Macrophage_inhib_fac"/>
</dbReference>
<dbReference type="PANTHER" id="PTHR11954:SF6">
    <property type="entry name" value="MACROPHAGE MIGRATION INHIBITORY FACTOR"/>
    <property type="match status" value="1"/>
</dbReference>
<keyword evidence="5" id="KW-0413">Isomerase</keyword>
<evidence type="ECO:0000256" key="5">
    <source>
        <dbReference type="ARBA" id="ARBA00023235"/>
    </source>
</evidence>
<dbReference type="PANTHER" id="PTHR11954">
    <property type="entry name" value="D-DOPACHROME DECARBOXYLASE"/>
    <property type="match status" value="1"/>
</dbReference>
<dbReference type="EC" id="5.3.2.1" evidence="9"/>
<evidence type="ECO:0000313" key="13">
    <source>
        <dbReference type="EMBL" id="DBA02323.1"/>
    </source>
</evidence>
<evidence type="ECO:0000256" key="9">
    <source>
        <dbReference type="ARBA" id="ARBA00039086"/>
    </source>
</evidence>
<dbReference type="GO" id="GO:0005615">
    <property type="term" value="C:extracellular space"/>
    <property type="evidence" value="ECO:0007669"/>
    <property type="project" value="UniProtKB-KW"/>
</dbReference>
<evidence type="ECO:0000256" key="1">
    <source>
        <dbReference type="ARBA" id="ARBA00004613"/>
    </source>
</evidence>
<comment type="catalytic activity">
    <reaction evidence="6">
        <text>3-phenylpyruvate = enol-phenylpyruvate</text>
        <dbReference type="Rhea" id="RHEA:17097"/>
        <dbReference type="ChEBI" id="CHEBI:16815"/>
        <dbReference type="ChEBI" id="CHEBI:18005"/>
        <dbReference type="EC" id="5.3.2.1"/>
    </reaction>
</comment>
<reference evidence="13" key="2">
    <citation type="journal article" date="2023" name="Microbiol Resour">
        <title>Decontamination and Annotation of the Draft Genome Sequence of the Oomycete Lagenidium giganteum ARSEF 373.</title>
        <authorList>
            <person name="Morgan W.R."/>
            <person name="Tartar A."/>
        </authorList>
    </citation>
    <scope>NUCLEOTIDE SEQUENCE</scope>
    <source>
        <strain evidence="13">ARSEF 373</strain>
    </source>
</reference>
<keyword evidence="4" id="KW-0964">Secreted</keyword>
<evidence type="ECO:0000256" key="2">
    <source>
        <dbReference type="ARBA" id="ARBA00005851"/>
    </source>
</evidence>
<dbReference type="GO" id="GO:0050178">
    <property type="term" value="F:phenylpyruvate tautomerase activity"/>
    <property type="evidence" value="ECO:0007669"/>
    <property type="project" value="UniProtKB-EC"/>
</dbReference>
<dbReference type="Proteomes" id="UP001146120">
    <property type="component" value="Unassembled WGS sequence"/>
</dbReference>
<dbReference type="Gene3D" id="3.30.429.10">
    <property type="entry name" value="Macrophage Migration Inhibitory Factor"/>
    <property type="match status" value="3"/>
</dbReference>
<evidence type="ECO:0000256" key="8">
    <source>
        <dbReference type="ARBA" id="ARBA00038932"/>
    </source>
</evidence>
<dbReference type="InterPro" id="IPR014347">
    <property type="entry name" value="Tautomerase/MIF_sf"/>
</dbReference>
<proteinExistence type="inferred from homology"/>
<organism evidence="13 14">
    <name type="scientific">Lagenidium giganteum</name>
    <dbReference type="NCBI Taxonomy" id="4803"/>
    <lineage>
        <taxon>Eukaryota</taxon>
        <taxon>Sar</taxon>
        <taxon>Stramenopiles</taxon>
        <taxon>Oomycota</taxon>
        <taxon>Peronosporomycetes</taxon>
        <taxon>Pythiales</taxon>
        <taxon>Pythiaceae</taxon>
    </lineage>
</organism>
<protein>
    <recommendedName>
        <fullName evidence="12">L-dopachrome isomerase</fullName>
        <ecNumber evidence="9">5.3.2.1</ecNumber>
        <ecNumber evidence="8">5.3.3.12</ecNumber>
    </recommendedName>
    <alternativeName>
        <fullName evidence="10">L-dopachrome tautomerase</fullName>
    </alternativeName>
    <alternativeName>
        <fullName evidence="11">Phenylpyruvate tautomerase</fullName>
    </alternativeName>
</protein>
<evidence type="ECO:0000256" key="4">
    <source>
        <dbReference type="ARBA" id="ARBA00022525"/>
    </source>
</evidence>
<name>A0AAV2Z4N3_9STRA</name>
<keyword evidence="3" id="KW-0202">Cytokine</keyword>
<evidence type="ECO:0000256" key="3">
    <source>
        <dbReference type="ARBA" id="ARBA00022514"/>
    </source>
</evidence>
<sequence length="333" mass="35728">MPFVHVSTNVARSSINVAAALRGLSKCVSTALARPEEVLMVKLDLDSDMMMDAVTTPCAMVQIRGIGHIDAEWNPNTVRQTTDTVGKLLGINSERIFINLDSIEGGNWGYKGESLSPRTATMPYCTVSSNARAADIDANDALQKVSQAVSKALGKPETYVMVQLNLDTPMLFQGTTKPCAMILIRSIGKIDATTNAATAATLTDAVSRALNVPVHNKMPFVHVSSNVARAKVDVDAALCAISESVSTALDRPEAYVMVKLELDNDMMIDRLSTPCAMVHIRSIGKIDSQRNPKTVEQVTATVSKVLGVEATRIFVNLDDIDAGNWGHNGNTVA</sequence>
<evidence type="ECO:0000256" key="11">
    <source>
        <dbReference type="ARBA" id="ARBA00041912"/>
    </source>
</evidence>
<accession>A0AAV2Z4N3</accession>
<evidence type="ECO:0000256" key="7">
    <source>
        <dbReference type="ARBA" id="ARBA00036823"/>
    </source>
</evidence>
<evidence type="ECO:0000256" key="12">
    <source>
        <dbReference type="ARBA" id="ARBA00042730"/>
    </source>
</evidence>
<comment type="subcellular location">
    <subcellularLocation>
        <location evidence="1">Secreted</location>
    </subcellularLocation>
</comment>
<reference evidence="13" key="1">
    <citation type="submission" date="2022-11" db="EMBL/GenBank/DDBJ databases">
        <authorList>
            <person name="Morgan W.R."/>
            <person name="Tartar A."/>
        </authorList>
    </citation>
    <scope>NUCLEOTIDE SEQUENCE</scope>
    <source>
        <strain evidence="13">ARSEF 373</strain>
    </source>
</reference>
<evidence type="ECO:0000256" key="10">
    <source>
        <dbReference type="ARBA" id="ARBA00041631"/>
    </source>
</evidence>
<dbReference type="EMBL" id="DAKRPA010000033">
    <property type="protein sequence ID" value="DBA02323.1"/>
    <property type="molecule type" value="Genomic_DNA"/>
</dbReference>
<dbReference type="GO" id="GO:0004167">
    <property type="term" value="F:dopachrome isomerase activity"/>
    <property type="evidence" value="ECO:0007669"/>
    <property type="project" value="UniProtKB-EC"/>
</dbReference>
<dbReference type="EC" id="5.3.3.12" evidence="8"/>
<dbReference type="Pfam" id="PF01187">
    <property type="entry name" value="MIF"/>
    <property type="match status" value="3"/>
</dbReference>